<dbReference type="Gene3D" id="2.130.10.10">
    <property type="entry name" value="YVTN repeat-like/Quinoprotein amine dehydrogenase"/>
    <property type="match status" value="1"/>
</dbReference>
<proteinExistence type="inferred from homology"/>
<feature type="domain" description="U-box" evidence="9">
    <location>
        <begin position="1"/>
        <end position="65"/>
    </location>
</feature>
<dbReference type="InterPro" id="IPR015943">
    <property type="entry name" value="WD40/YVTN_repeat-like_dom_sf"/>
</dbReference>
<keyword evidence="3 8" id="KW-0507">mRNA processing</keyword>
<keyword evidence="2" id="KW-0853">WD repeat</keyword>
<keyword evidence="5 8" id="KW-0227">DNA damage</keyword>
<evidence type="ECO:0000256" key="6">
    <source>
        <dbReference type="ARBA" id="ARBA00023187"/>
    </source>
</evidence>
<dbReference type="InterPro" id="IPR001680">
    <property type="entry name" value="WD40_rpt"/>
</dbReference>
<comment type="subunit">
    <text evidence="8">Homotetramer.</text>
</comment>
<dbReference type="SUPFAM" id="SSF57850">
    <property type="entry name" value="RING/U-box"/>
    <property type="match status" value="1"/>
</dbReference>
<dbReference type="AlphaFoldDB" id="A0A9W7G830"/>
<accession>A0A9W7G830</accession>
<gene>
    <name evidence="10" type="ORF">TrRE_jg1940</name>
</gene>
<dbReference type="GO" id="GO:0005737">
    <property type="term" value="C:cytoplasm"/>
    <property type="evidence" value="ECO:0007669"/>
    <property type="project" value="TreeGrafter"/>
</dbReference>
<evidence type="ECO:0000313" key="10">
    <source>
        <dbReference type="EMBL" id="GMI37083.1"/>
    </source>
</evidence>
<evidence type="ECO:0000256" key="3">
    <source>
        <dbReference type="ARBA" id="ARBA00022664"/>
    </source>
</evidence>
<dbReference type="Pfam" id="PF00400">
    <property type="entry name" value="WD40"/>
    <property type="match status" value="1"/>
</dbReference>
<dbReference type="Pfam" id="PF04564">
    <property type="entry name" value="U-box"/>
    <property type="match status" value="1"/>
</dbReference>
<dbReference type="GO" id="GO:0006281">
    <property type="term" value="P:DNA repair"/>
    <property type="evidence" value="ECO:0007669"/>
    <property type="project" value="UniProtKB-KW"/>
</dbReference>
<dbReference type="InterPro" id="IPR003613">
    <property type="entry name" value="Ubox_domain"/>
</dbReference>
<dbReference type="InterPro" id="IPR038959">
    <property type="entry name" value="Prp19"/>
</dbReference>
<protein>
    <recommendedName>
        <fullName evidence="8">Pre-mRNA-processing factor 19</fullName>
        <ecNumber evidence="8">2.3.2.27</ecNumber>
    </recommendedName>
</protein>
<dbReference type="EMBL" id="BRXZ01007964">
    <property type="protein sequence ID" value="GMI37083.1"/>
    <property type="molecule type" value="Genomic_DNA"/>
</dbReference>
<comment type="catalytic activity">
    <reaction evidence="8">
        <text>S-ubiquitinyl-[E2 ubiquitin-conjugating enzyme]-L-cysteine + [acceptor protein]-L-lysine = [E2 ubiquitin-conjugating enzyme]-L-cysteine + N(6)-ubiquitinyl-[acceptor protein]-L-lysine.</text>
        <dbReference type="EC" id="2.3.2.27"/>
    </reaction>
</comment>
<dbReference type="SUPFAM" id="SSF50978">
    <property type="entry name" value="WD40 repeat-like"/>
    <property type="match status" value="1"/>
</dbReference>
<keyword evidence="6 8" id="KW-0508">mRNA splicing</keyword>
<dbReference type="SMART" id="SM00320">
    <property type="entry name" value="WD40"/>
    <property type="match status" value="5"/>
</dbReference>
<dbReference type="GO" id="GO:0070534">
    <property type="term" value="P:protein K63-linked ubiquitination"/>
    <property type="evidence" value="ECO:0007669"/>
    <property type="project" value="UniProtKB-UniRule"/>
</dbReference>
<evidence type="ECO:0000256" key="5">
    <source>
        <dbReference type="ARBA" id="ARBA00022763"/>
    </source>
</evidence>
<dbReference type="PANTHER" id="PTHR43995">
    <property type="entry name" value="PRE-MRNA-PROCESSING FACTOR 19"/>
    <property type="match status" value="1"/>
</dbReference>
<dbReference type="GO" id="GO:0061630">
    <property type="term" value="F:ubiquitin protein ligase activity"/>
    <property type="evidence" value="ECO:0007669"/>
    <property type="project" value="UniProtKB-UniRule"/>
</dbReference>
<evidence type="ECO:0000313" key="11">
    <source>
        <dbReference type="Proteomes" id="UP001165082"/>
    </source>
</evidence>
<evidence type="ECO:0000256" key="8">
    <source>
        <dbReference type="RuleBase" id="RU367101"/>
    </source>
</evidence>
<comment type="similarity">
    <text evidence="1 8">Belongs to the WD repeat PRP19 family.</text>
</comment>
<keyword evidence="8" id="KW-0539">Nucleus</keyword>
<keyword evidence="4 8" id="KW-0747">Spliceosome</keyword>
<evidence type="ECO:0000256" key="7">
    <source>
        <dbReference type="ARBA" id="ARBA00023204"/>
    </source>
</evidence>
<keyword evidence="8" id="KW-0833">Ubl conjugation pathway</keyword>
<comment type="subcellular location">
    <subcellularLocation>
        <location evidence="8">Nucleus</location>
    </subcellularLocation>
</comment>
<sequence>MVTCAISGAIASNPCVTPQGYTYEKRVLLSLLTTNGGLCPQTKAPLSEDELIDIVPSPISTIPSAPSSVSGAGFSGLLSTMQSEWDSLMVETYTLKTSLEETRRELTQALYQNDAAVRSSGKTGILAVKTCKADTDLIVTGGVDKQAIVFNTSTGKVVATKAAGSKQVNAVDWKDASTFVTGNADGFVKVFTGPKYAESAAQEVGPTVVDVSVHPCGSYVFAATASDVKILDASSLAAVAALGDGETEDYVAGGLHPDGLIYVAGTGGGQVHVWDVKTGTKALTLSVPAPLSGVAFSDNGYHLAVASGSGAQVFDMRKQKLVGTAGSGTAVGAVAWEGEGKFLAYAEGGGAKVVEAKKWGEVLVEMKGHAKDVKGMDWGEGGVVTVGMDRKVAVFGA</sequence>
<comment type="caution">
    <text evidence="10">The sequence shown here is derived from an EMBL/GenBank/DDBJ whole genome shotgun (WGS) entry which is preliminary data.</text>
</comment>
<dbReference type="Proteomes" id="UP001165082">
    <property type="component" value="Unassembled WGS sequence"/>
</dbReference>
<name>A0A9W7G830_9STRA</name>
<evidence type="ECO:0000256" key="1">
    <source>
        <dbReference type="ARBA" id="ARBA00006388"/>
    </source>
</evidence>
<dbReference type="Gene3D" id="3.30.40.10">
    <property type="entry name" value="Zinc/RING finger domain, C3HC4 (zinc finger)"/>
    <property type="match status" value="1"/>
</dbReference>
<dbReference type="InterPro" id="IPR036322">
    <property type="entry name" value="WD40_repeat_dom_sf"/>
</dbReference>
<comment type="pathway">
    <text evidence="8">Protein modification; protein ubiquitination.</text>
</comment>
<dbReference type="OrthoDB" id="687049at2759"/>
<evidence type="ECO:0000256" key="2">
    <source>
        <dbReference type="ARBA" id="ARBA00022574"/>
    </source>
</evidence>
<dbReference type="GO" id="GO:0071006">
    <property type="term" value="C:U2-type catalytic step 1 spliceosome"/>
    <property type="evidence" value="ECO:0007669"/>
    <property type="project" value="TreeGrafter"/>
</dbReference>
<dbReference type="SMART" id="SM00504">
    <property type="entry name" value="Ubox"/>
    <property type="match status" value="1"/>
</dbReference>
<keyword evidence="7 8" id="KW-0234">DNA repair</keyword>
<evidence type="ECO:0000256" key="4">
    <source>
        <dbReference type="ARBA" id="ARBA00022728"/>
    </source>
</evidence>
<dbReference type="EC" id="2.3.2.27" evidence="8"/>
<keyword evidence="11" id="KW-1185">Reference proteome</keyword>
<dbReference type="PANTHER" id="PTHR43995:SF1">
    <property type="entry name" value="PRE-MRNA-PROCESSING FACTOR 19"/>
    <property type="match status" value="1"/>
</dbReference>
<organism evidence="10 11">
    <name type="scientific">Triparma retinervis</name>
    <dbReference type="NCBI Taxonomy" id="2557542"/>
    <lineage>
        <taxon>Eukaryota</taxon>
        <taxon>Sar</taxon>
        <taxon>Stramenopiles</taxon>
        <taxon>Ochrophyta</taxon>
        <taxon>Bolidophyceae</taxon>
        <taxon>Parmales</taxon>
        <taxon>Triparmaceae</taxon>
        <taxon>Triparma</taxon>
    </lineage>
</organism>
<dbReference type="InterPro" id="IPR013083">
    <property type="entry name" value="Znf_RING/FYVE/PHD"/>
</dbReference>
<reference evidence="10" key="1">
    <citation type="submission" date="2022-07" db="EMBL/GenBank/DDBJ databases">
        <title>Genome analysis of Parmales, a sister group of diatoms, reveals the evolutionary specialization of diatoms from phago-mixotrophs to photoautotrophs.</title>
        <authorList>
            <person name="Ban H."/>
            <person name="Sato S."/>
            <person name="Yoshikawa S."/>
            <person name="Kazumasa Y."/>
            <person name="Nakamura Y."/>
            <person name="Ichinomiya M."/>
            <person name="Saitoh K."/>
            <person name="Sato N."/>
            <person name="Blanc-Mathieu R."/>
            <person name="Endo H."/>
            <person name="Kuwata A."/>
            <person name="Ogata H."/>
        </authorList>
    </citation>
    <scope>NUCLEOTIDE SEQUENCE</scope>
</reference>
<dbReference type="GO" id="GO:0000398">
    <property type="term" value="P:mRNA splicing, via spliceosome"/>
    <property type="evidence" value="ECO:0007669"/>
    <property type="project" value="InterPro"/>
</dbReference>
<dbReference type="Pfam" id="PF08606">
    <property type="entry name" value="Prp19"/>
    <property type="match status" value="1"/>
</dbReference>
<comment type="function">
    <text evidence="8">Ubiquitin-protein ligase which is mainly involved pre-mRNA splicing and DNA repair. Required for pre-mRNA splicing as component of the spliceosome.</text>
</comment>
<dbReference type="GO" id="GO:0000974">
    <property type="term" value="C:Prp19 complex"/>
    <property type="evidence" value="ECO:0007669"/>
    <property type="project" value="UniProtKB-UniRule"/>
</dbReference>
<keyword evidence="8" id="KW-0808">Transferase</keyword>
<evidence type="ECO:0000259" key="9">
    <source>
        <dbReference type="SMART" id="SM00504"/>
    </source>
</evidence>
<dbReference type="InterPro" id="IPR013915">
    <property type="entry name" value="Prp19_cc"/>
</dbReference>